<accession>A0A1I3UEV9</accession>
<dbReference type="InterPro" id="IPR012347">
    <property type="entry name" value="Ferritin-like"/>
</dbReference>
<dbReference type="AlphaFoldDB" id="A0A1I3UEV9"/>
<dbReference type="InterPro" id="IPR021617">
    <property type="entry name" value="DUF3231"/>
</dbReference>
<organism evidence="1 2">
    <name type="scientific">Halobacillus dabanensis</name>
    <dbReference type="NCBI Taxonomy" id="240302"/>
    <lineage>
        <taxon>Bacteria</taxon>
        <taxon>Bacillati</taxon>
        <taxon>Bacillota</taxon>
        <taxon>Bacilli</taxon>
        <taxon>Bacillales</taxon>
        <taxon>Bacillaceae</taxon>
        <taxon>Halobacillus</taxon>
    </lineage>
</organism>
<evidence type="ECO:0008006" key="3">
    <source>
        <dbReference type="Google" id="ProtNLM"/>
    </source>
</evidence>
<sequence length="333" mass="37412">MQGEHKPRLTSSEFSIVWNSYQQNSFSICMLKYFLANVDDQDVKSVLEFALFISERNFDISRELLQEDNQPIPVGFTEEDVCESAPRLYSDTFYLYYLKNMAKVGLSVYGVALAASAKSEVRDFLSQAIQTSTELYNKTTNVLLSKGIFIRAPFVSTTDTIDFIDKKNYLGGFFSNRPINIIEITHIQANNETNMIGNVLLKGFAQVAKDKKVRAYCIRGAEIAKKHVEVFQSMLTKEDIQPPAASDLEVTDSTKSPFTDKLIMYQTSLLISSSISNYATASAASLRTDIATSYVRLTTENAQYAKDGVEIMIKNEWLEQPPQVTNHKGLTKG</sequence>
<evidence type="ECO:0000313" key="2">
    <source>
        <dbReference type="Proteomes" id="UP000183557"/>
    </source>
</evidence>
<name>A0A1I3UEV9_HALDA</name>
<gene>
    <name evidence="1" type="ORF">SAMN04487936_104250</name>
</gene>
<dbReference type="Gene3D" id="1.20.1260.10">
    <property type="match status" value="2"/>
</dbReference>
<proteinExistence type="predicted"/>
<dbReference type="Proteomes" id="UP000183557">
    <property type="component" value="Unassembled WGS sequence"/>
</dbReference>
<dbReference type="Pfam" id="PF11553">
    <property type="entry name" value="DUF3231"/>
    <property type="match status" value="2"/>
</dbReference>
<dbReference type="EMBL" id="FOSB01000004">
    <property type="protein sequence ID" value="SFJ80307.1"/>
    <property type="molecule type" value="Genomic_DNA"/>
</dbReference>
<reference evidence="2" key="1">
    <citation type="submission" date="2016-10" db="EMBL/GenBank/DDBJ databases">
        <authorList>
            <person name="Varghese N."/>
            <person name="Submissions S."/>
        </authorList>
    </citation>
    <scope>NUCLEOTIDE SEQUENCE [LARGE SCALE GENOMIC DNA]</scope>
    <source>
        <strain evidence="2">CGMCC 1.3704</strain>
    </source>
</reference>
<dbReference type="RefSeq" id="WP_075036209.1">
    <property type="nucleotide sequence ID" value="NZ_FOSB01000004.1"/>
</dbReference>
<evidence type="ECO:0000313" key="1">
    <source>
        <dbReference type="EMBL" id="SFJ80307.1"/>
    </source>
</evidence>
<protein>
    <recommendedName>
        <fullName evidence="3">DUF3231 family protein</fullName>
    </recommendedName>
</protein>
<keyword evidence="2" id="KW-1185">Reference proteome</keyword>